<gene>
    <name evidence="3" type="ordered locus">NGR_b04260</name>
    <name evidence="2" type="ORF">RNGR10103</name>
</gene>
<dbReference type="SUPFAM" id="SSF54909">
    <property type="entry name" value="Dimeric alpha+beta barrel"/>
    <property type="match status" value="1"/>
</dbReference>
<protein>
    <recommendedName>
        <fullName evidence="1">ABM domain-containing protein</fullName>
    </recommendedName>
</protein>
<geneLocation type="plasmid" evidence="2">
    <name>megaplasmid 2</name>
</geneLocation>
<reference evidence="4" key="2">
    <citation type="journal article" date="2004" name="J. Bacteriol.">
        <title>An evolutionary hot spot: the pNGR234b replicon of Rhizobium sp. strain NGR234.</title>
        <authorList>
            <person name="Streit W.R."/>
            <person name="Schmitz R.A."/>
            <person name="Perret X."/>
            <person name="Staehelin C."/>
            <person name="Deakin W.J."/>
            <person name="Raasch C."/>
            <person name="Liesegang H."/>
            <person name="Broughton W.J."/>
        </authorList>
    </citation>
    <scope>NUCLEOTIDE SEQUENCE [LARGE SCALE GENOMIC DNA]</scope>
    <source>
        <strain evidence="4">NBRC 101917 / NGR234</strain>
    </source>
</reference>
<evidence type="ECO:0000313" key="2">
    <source>
        <dbReference type="EMBL" id="AAQ87351.1"/>
    </source>
</evidence>
<dbReference type="KEGG" id="rhi:NGR_b04260"/>
<sequence>MTNTTDQIVLIVAFDPMPGRKEAFREHLFALVRAMSKEPHFVNTIVHDDLNHADRLVLYEIWSGTRERWLREEPQKPYRKTYEEGLPGLLADRIVQWMVPVAEWGSSLTAHIQGE</sequence>
<geneLocation type="plasmid" evidence="4">
    <name>sym pNGR234b</name>
</geneLocation>
<dbReference type="InterPro" id="IPR011008">
    <property type="entry name" value="Dimeric_a/b-barrel"/>
</dbReference>
<dbReference type="Gene3D" id="3.30.70.100">
    <property type="match status" value="1"/>
</dbReference>
<dbReference type="Pfam" id="PF03992">
    <property type="entry name" value="ABM"/>
    <property type="match status" value="1"/>
</dbReference>
<reference evidence="3 4" key="3">
    <citation type="journal article" date="2009" name="Appl. Environ. Microbiol.">
        <title>Rhizobium sp. strain NGR234 possesses a remarkable number of secretion systems.</title>
        <authorList>
            <person name="Schmeisser C."/>
            <person name="Liesegang H."/>
            <person name="Krysciak D."/>
            <person name="Bakkou N."/>
            <person name="Le Quere A."/>
            <person name="Wollherr A."/>
            <person name="Heinemeyer I."/>
            <person name="Morgenstern B."/>
            <person name="Pommerening-Roeser A."/>
            <person name="Flores M."/>
            <person name="Palacios R."/>
            <person name="Brenner S."/>
            <person name="Gottschalk G."/>
            <person name="Schmitz R.A."/>
            <person name="Broughton W.J."/>
            <person name="Perret X."/>
            <person name="Strittmatter A.W."/>
            <person name="Streit W.R."/>
        </authorList>
    </citation>
    <scope>NUCLEOTIDE SEQUENCE [LARGE SCALE GENOMIC DNA]</scope>
    <source>
        <strain evidence="4">NBRC 101917 / NGR234</strain>
        <strain evidence="3">NGR234</strain>
        <plasmid evidence="3">pNGR234b</plasmid>
    </source>
</reference>
<dbReference type="RefSeq" id="WP_012706488.1">
    <property type="nucleotide sequence ID" value="NC_012586.1"/>
</dbReference>
<dbReference type="InterPro" id="IPR007138">
    <property type="entry name" value="ABM_dom"/>
</dbReference>
<organism evidence="2">
    <name type="scientific">Sinorhizobium fredii (strain NBRC 101917 / NGR234)</name>
    <dbReference type="NCBI Taxonomy" id="394"/>
    <lineage>
        <taxon>Bacteria</taxon>
        <taxon>Pseudomonadati</taxon>
        <taxon>Pseudomonadota</taxon>
        <taxon>Alphaproteobacteria</taxon>
        <taxon>Hyphomicrobiales</taxon>
        <taxon>Rhizobiaceae</taxon>
        <taxon>Sinorhizobium/Ensifer group</taxon>
        <taxon>Sinorhizobium</taxon>
    </lineage>
</organism>
<dbReference type="AlphaFoldDB" id="Q6W1L7"/>
<accession>Q6W1L7</accession>
<evidence type="ECO:0000313" key="4">
    <source>
        <dbReference type="Proteomes" id="UP000001054"/>
    </source>
</evidence>
<reference evidence="2" key="1">
    <citation type="submission" date="2003-06" db="EMBL/GenBank/DDBJ databases">
        <title>Comparative DNA analysis of two large contigs of the Rhizobium sp. NGR234 megaplasmid 2.</title>
        <authorList>
            <person name="Broughton W.J."/>
            <person name="Perret X."/>
            <person name="Staehelin C."/>
            <person name="Schmitz R.A."/>
            <person name="Raasch C."/>
            <person name="Liesegang H."/>
            <person name="Gottschalk G."/>
            <person name="Streit W.R."/>
        </authorList>
    </citation>
    <scope>NUCLEOTIDE SEQUENCE</scope>
    <source>
        <strain evidence="2">NGR234</strain>
        <plasmid evidence="2">megaplasmid 2</plasmid>
    </source>
</reference>
<dbReference type="PATRIC" id="fig|394.7.peg.873"/>
<dbReference type="EMBL" id="CP000874">
    <property type="protein sequence ID" value="ACP21889.1"/>
    <property type="molecule type" value="Genomic_DNA"/>
</dbReference>
<dbReference type="Proteomes" id="UP000001054">
    <property type="component" value="Plasmid pNGR234b"/>
</dbReference>
<evidence type="ECO:0000313" key="3">
    <source>
        <dbReference type="EMBL" id="ACP21889.1"/>
    </source>
</evidence>
<keyword evidence="4" id="KW-1185">Reference proteome</keyword>
<feature type="domain" description="ABM" evidence="1">
    <location>
        <begin position="8"/>
        <end position="63"/>
    </location>
</feature>
<dbReference type="OrthoDB" id="9812192at2"/>
<proteinExistence type="predicted"/>
<keyword evidence="2" id="KW-0614">Plasmid</keyword>
<geneLocation type="plasmid" evidence="3">
    <name>pNGR234b</name>
</geneLocation>
<dbReference type="HOGENOM" id="CLU_131496_2_1_5"/>
<name>Q6W1L7_SINFN</name>
<evidence type="ECO:0000259" key="1">
    <source>
        <dbReference type="Pfam" id="PF03992"/>
    </source>
</evidence>
<dbReference type="EMBL" id="AY316747">
    <property type="protein sequence ID" value="AAQ87351.1"/>
    <property type="molecule type" value="Genomic_DNA"/>
</dbReference>